<dbReference type="AlphaFoldDB" id="A0A2N5X1N7"/>
<dbReference type="OrthoDB" id="3790432at2"/>
<sequence>MRTSFSSLEVCAATCSFAPVERGSIDAALIHQVMPQALRHLQALNTSSKLLLLKIYFLLGYYRAAILLTSFKRLSSPLQHYREEPQRMPASDQQKQRAAHLGYLVAGAARFTPWQSRCLVQVLTLQRLMAKEGIGGRFYLGVNRKSESGELSAHAWLRCGEQIVNGAYGHEQFAVVSTFSWLER</sequence>
<feature type="domain" description="Microcin J25-processing protein McjB C-terminal" evidence="1">
    <location>
        <begin position="60"/>
        <end position="178"/>
    </location>
</feature>
<dbReference type="NCBIfam" id="NF033537">
    <property type="entry name" value="lasso_biosyn_B2"/>
    <property type="match status" value="1"/>
</dbReference>
<dbReference type="InterPro" id="IPR032708">
    <property type="entry name" value="McjB_C"/>
</dbReference>
<proteinExistence type="predicted"/>
<keyword evidence="3" id="KW-1185">Reference proteome</keyword>
<dbReference type="Pfam" id="PF13471">
    <property type="entry name" value="Transglut_core3"/>
    <property type="match status" value="1"/>
</dbReference>
<dbReference type="EMBL" id="PKUS01000015">
    <property type="protein sequence ID" value="PLW68405.1"/>
    <property type="molecule type" value="Genomic_DNA"/>
</dbReference>
<organism evidence="2 3">
    <name type="scientific">Pseudohalioglobus lutimaris</name>
    <dbReference type="NCBI Taxonomy" id="1737061"/>
    <lineage>
        <taxon>Bacteria</taxon>
        <taxon>Pseudomonadati</taxon>
        <taxon>Pseudomonadota</taxon>
        <taxon>Gammaproteobacteria</taxon>
        <taxon>Cellvibrionales</taxon>
        <taxon>Halieaceae</taxon>
        <taxon>Pseudohalioglobus</taxon>
    </lineage>
</organism>
<comment type="caution">
    <text evidence="2">The sequence shown here is derived from an EMBL/GenBank/DDBJ whole genome shotgun (WGS) entry which is preliminary data.</text>
</comment>
<dbReference type="Proteomes" id="UP000235005">
    <property type="component" value="Unassembled WGS sequence"/>
</dbReference>
<gene>
    <name evidence="2" type="ORF">C0039_12775</name>
</gene>
<reference evidence="2 3" key="1">
    <citation type="submission" date="2018-01" db="EMBL/GenBank/DDBJ databases">
        <title>The draft genome sequence of Halioglobus lutimaris HF004.</title>
        <authorList>
            <person name="Du Z.-J."/>
            <person name="Shi M.-J."/>
        </authorList>
    </citation>
    <scope>NUCLEOTIDE SEQUENCE [LARGE SCALE GENOMIC DNA]</scope>
    <source>
        <strain evidence="2 3">HF004</strain>
    </source>
</reference>
<protein>
    <recommendedName>
        <fullName evidence="1">Microcin J25-processing protein McjB C-terminal domain-containing protein</fullName>
    </recommendedName>
</protein>
<accession>A0A2N5X1N7</accession>
<evidence type="ECO:0000259" key="1">
    <source>
        <dbReference type="Pfam" id="PF13471"/>
    </source>
</evidence>
<evidence type="ECO:0000313" key="3">
    <source>
        <dbReference type="Proteomes" id="UP000235005"/>
    </source>
</evidence>
<evidence type="ECO:0000313" key="2">
    <source>
        <dbReference type="EMBL" id="PLW68405.1"/>
    </source>
</evidence>
<name>A0A2N5X1N7_9GAMM</name>
<dbReference type="InterPro" id="IPR053521">
    <property type="entry name" value="McjB-like"/>
</dbReference>